<dbReference type="GO" id="GO:0003700">
    <property type="term" value="F:DNA-binding transcription factor activity"/>
    <property type="evidence" value="ECO:0007669"/>
    <property type="project" value="InterPro"/>
</dbReference>
<evidence type="ECO:0000259" key="4">
    <source>
        <dbReference type="PROSITE" id="PS50987"/>
    </source>
</evidence>
<dbReference type="Proteomes" id="UP000219621">
    <property type="component" value="Unassembled WGS sequence"/>
</dbReference>
<sequence length="103" mass="10871">MSMTGDPQTQVMADRLAALGHPTRITIVEHLAHCPEGLAVTALQEALGIPLSTLSHHLVKLVHCGIVSQHRNGRTLLCRVEAGVLADVSSRLSPAARPPDGEA</sequence>
<dbReference type="NCBIfam" id="NF033788">
    <property type="entry name" value="HTH_metalloreg"/>
    <property type="match status" value="1"/>
</dbReference>
<dbReference type="SUPFAM" id="SSF46785">
    <property type="entry name" value="Winged helix' DNA-binding domain"/>
    <property type="match status" value="1"/>
</dbReference>
<dbReference type="InterPro" id="IPR036388">
    <property type="entry name" value="WH-like_DNA-bd_sf"/>
</dbReference>
<reference evidence="5 6" key="1">
    <citation type="submission" date="2017-09" db="EMBL/GenBank/DDBJ databases">
        <authorList>
            <person name="Ehlers B."/>
            <person name="Leendertz F.H."/>
        </authorList>
    </citation>
    <scope>NUCLEOTIDE SEQUENCE [LARGE SCALE GENOMIC DNA]</scope>
    <source>
        <strain evidence="5 6">USBA 140</strain>
    </source>
</reference>
<dbReference type="InterPro" id="IPR001845">
    <property type="entry name" value="HTH_ArsR_DNA-bd_dom"/>
</dbReference>
<dbReference type="PRINTS" id="PR00778">
    <property type="entry name" value="HTHARSR"/>
</dbReference>
<evidence type="ECO:0000256" key="2">
    <source>
        <dbReference type="ARBA" id="ARBA00023125"/>
    </source>
</evidence>
<dbReference type="InterPro" id="IPR036390">
    <property type="entry name" value="WH_DNA-bd_sf"/>
</dbReference>
<evidence type="ECO:0000256" key="3">
    <source>
        <dbReference type="ARBA" id="ARBA00023163"/>
    </source>
</evidence>
<protein>
    <submittedName>
        <fullName evidence="5">Transcriptional regulator, ArsR family</fullName>
    </submittedName>
</protein>
<dbReference type="SMART" id="SM00418">
    <property type="entry name" value="HTH_ARSR"/>
    <property type="match status" value="1"/>
</dbReference>
<proteinExistence type="predicted"/>
<keyword evidence="2" id="KW-0238">DNA-binding</keyword>
<dbReference type="Pfam" id="PF12840">
    <property type="entry name" value="HTH_20"/>
    <property type="match status" value="1"/>
</dbReference>
<evidence type="ECO:0000313" key="6">
    <source>
        <dbReference type="Proteomes" id="UP000219621"/>
    </source>
</evidence>
<dbReference type="InterPro" id="IPR011991">
    <property type="entry name" value="ArsR-like_HTH"/>
</dbReference>
<gene>
    <name evidence="5" type="ORF">SAMN05421508_10376</name>
</gene>
<dbReference type="Gene3D" id="1.10.10.10">
    <property type="entry name" value="Winged helix-like DNA-binding domain superfamily/Winged helix DNA-binding domain"/>
    <property type="match status" value="1"/>
</dbReference>
<keyword evidence="1" id="KW-0805">Transcription regulation</keyword>
<keyword evidence="6" id="KW-1185">Reference proteome</keyword>
<feature type="domain" description="HTH arsR-type" evidence="4">
    <location>
        <begin position="4"/>
        <end position="100"/>
    </location>
</feature>
<dbReference type="PANTHER" id="PTHR43132">
    <property type="entry name" value="ARSENICAL RESISTANCE OPERON REPRESSOR ARSR-RELATED"/>
    <property type="match status" value="1"/>
</dbReference>
<dbReference type="EMBL" id="OCNJ01000003">
    <property type="protein sequence ID" value="SOD93457.1"/>
    <property type="molecule type" value="Genomic_DNA"/>
</dbReference>
<dbReference type="CDD" id="cd00090">
    <property type="entry name" value="HTH_ARSR"/>
    <property type="match status" value="1"/>
</dbReference>
<dbReference type="PANTHER" id="PTHR43132:SF2">
    <property type="entry name" value="ARSENICAL RESISTANCE OPERON REPRESSOR ARSR-RELATED"/>
    <property type="match status" value="1"/>
</dbReference>
<organism evidence="5 6">
    <name type="scientific">Caenispirillum bisanense</name>
    <dbReference type="NCBI Taxonomy" id="414052"/>
    <lineage>
        <taxon>Bacteria</taxon>
        <taxon>Pseudomonadati</taxon>
        <taxon>Pseudomonadota</taxon>
        <taxon>Alphaproteobacteria</taxon>
        <taxon>Rhodospirillales</taxon>
        <taxon>Novispirillaceae</taxon>
        <taxon>Caenispirillum</taxon>
    </lineage>
</organism>
<accession>A0A286GD68</accession>
<evidence type="ECO:0000256" key="1">
    <source>
        <dbReference type="ARBA" id="ARBA00023015"/>
    </source>
</evidence>
<keyword evidence="3" id="KW-0804">Transcription</keyword>
<dbReference type="InterPro" id="IPR051011">
    <property type="entry name" value="Metal_resp_trans_reg"/>
</dbReference>
<name>A0A286GD68_9PROT</name>
<dbReference type="GO" id="GO:0003677">
    <property type="term" value="F:DNA binding"/>
    <property type="evidence" value="ECO:0007669"/>
    <property type="project" value="UniProtKB-KW"/>
</dbReference>
<evidence type="ECO:0000313" key="5">
    <source>
        <dbReference type="EMBL" id="SOD93457.1"/>
    </source>
</evidence>
<dbReference type="AlphaFoldDB" id="A0A286GD68"/>
<dbReference type="PROSITE" id="PS50987">
    <property type="entry name" value="HTH_ARSR_2"/>
    <property type="match status" value="1"/>
</dbReference>